<feature type="region of interest" description="Disordered" evidence="6">
    <location>
        <begin position="35"/>
        <end position="62"/>
    </location>
</feature>
<keyword evidence="2" id="KW-0805">Transcription regulation</keyword>
<proteinExistence type="predicted"/>
<dbReference type="Gramene" id="PSS17259">
    <property type="protein sequence ID" value="PSS17259"/>
    <property type="gene ID" value="CEY00_Acc12046"/>
</dbReference>
<gene>
    <name evidence="8" type="ORF">CEY00_Acc12046</name>
</gene>
<dbReference type="InParanoid" id="A0A2R6QY26"/>
<comment type="caution">
    <text evidence="8">The sequence shown here is derived from an EMBL/GenBank/DDBJ whole genome shotgun (WGS) entry which is preliminary data.</text>
</comment>
<comment type="subcellular location">
    <subcellularLocation>
        <location evidence="1">Nucleus</location>
    </subcellularLocation>
</comment>
<evidence type="ECO:0000313" key="9">
    <source>
        <dbReference type="Proteomes" id="UP000241394"/>
    </source>
</evidence>
<evidence type="ECO:0000256" key="2">
    <source>
        <dbReference type="ARBA" id="ARBA00023015"/>
    </source>
</evidence>
<dbReference type="InterPro" id="IPR031066">
    <property type="entry name" value="bHLH_ALC-like_plant"/>
</dbReference>
<dbReference type="InterPro" id="IPR036638">
    <property type="entry name" value="HLH_DNA-bd_sf"/>
</dbReference>
<dbReference type="FunFam" id="4.10.280.10:FF:000004">
    <property type="entry name" value="Basic helix-loop-helix transcription factor"/>
    <property type="match status" value="1"/>
</dbReference>
<reference evidence="9" key="2">
    <citation type="journal article" date="2018" name="BMC Genomics">
        <title>A manually annotated Actinidia chinensis var. chinensis (kiwifruit) genome highlights the challenges associated with draft genomes and gene prediction in plants.</title>
        <authorList>
            <person name="Pilkington S.M."/>
            <person name="Crowhurst R."/>
            <person name="Hilario E."/>
            <person name="Nardozza S."/>
            <person name="Fraser L."/>
            <person name="Peng Y."/>
            <person name="Gunaseelan K."/>
            <person name="Simpson R."/>
            <person name="Tahir J."/>
            <person name="Deroles S.C."/>
            <person name="Templeton K."/>
            <person name="Luo Z."/>
            <person name="Davy M."/>
            <person name="Cheng C."/>
            <person name="McNeilage M."/>
            <person name="Scaglione D."/>
            <person name="Liu Y."/>
            <person name="Zhang Q."/>
            <person name="Datson P."/>
            <person name="De Silva N."/>
            <person name="Gardiner S.E."/>
            <person name="Bassett H."/>
            <person name="Chagne D."/>
            <person name="McCallum J."/>
            <person name="Dzierzon H."/>
            <person name="Deng C."/>
            <person name="Wang Y.Y."/>
            <person name="Barron L."/>
            <person name="Manako K."/>
            <person name="Bowen J."/>
            <person name="Foster T.M."/>
            <person name="Erridge Z.A."/>
            <person name="Tiffin H."/>
            <person name="Waite C.N."/>
            <person name="Davies K.M."/>
            <person name="Grierson E.P."/>
            <person name="Laing W.A."/>
            <person name="Kirk R."/>
            <person name="Chen X."/>
            <person name="Wood M."/>
            <person name="Montefiori M."/>
            <person name="Brummell D.A."/>
            <person name="Schwinn K.E."/>
            <person name="Catanach A."/>
            <person name="Fullerton C."/>
            <person name="Li D."/>
            <person name="Meiyalaghan S."/>
            <person name="Nieuwenhuizen N."/>
            <person name="Read N."/>
            <person name="Prakash R."/>
            <person name="Hunter D."/>
            <person name="Zhang H."/>
            <person name="McKenzie M."/>
            <person name="Knabel M."/>
            <person name="Harris A."/>
            <person name="Allan A.C."/>
            <person name="Gleave A."/>
            <person name="Chen A."/>
            <person name="Janssen B.J."/>
            <person name="Plunkett B."/>
            <person name="Ampomah-Dwamena C."/>
            <person name="Voogd C."/>
            <person name="Leif D."/>
            <person name="Lafferty D."/>
            <person name="Souleyre E.J.F."/>
            <person name="Varkonyi-Gasic E."/>
            <person name="Gambi F."/>
            <person name="Hanley J."/>
            <person name="Yao J.L."/>
            <person name="Cheung J."/>
            <person name="David K.M."/>
            <person name="Warren B."/>
            <person name="Marsh K."/>
            <person name="Snowden K.C."/>
            <person name="Lin-Wang K."/>
            <person name="Brian L."/>
            <person name="Martinez-Sanchez M."/>
            <person name="Wang M."/>
            <person name="Ileperuma N."/>
            <person name="Macnee N."/>
            <person name="Campin R."/>
            <person name="McAtee P."/>
            <person name="Drummond R.S.M."/>
            <person name="Espley R.V."/>
            <person name="Ireland H.S."/>
            <person name="Wu R."/>
            <person name="Atkinson R.G."/>
            <person name="Karunairetnam S."/>
            <person name="Bulley S."/>
            <person name="Chunkath S."/>
            <person name="Hanley Z."/>
            <person name="Storey R."/>
            <person name="Thrimawithana A.H."/>
            <person name="Thomson S."/>
            <person name="David C."/>
            <person name="Testolin R."/>
            <person name="Huang H."/>
            <person name="Hellens R.P."/>
            <person name="Schaffer R.J."/>
        </authorList>
    </citation>
    <scope>NUCLEOTIDE SEQUENCE [LARGE SCALE GENOMIC DNA]</scope>
    <source>
        <strain evidence="9">cv. Red5</strain>
    </source>
</reference>
<dbReference type="EMBL" id="NKQK01000011">
    <property type="protein sequence ID" value="PSS17259.1"/>
    <property type="molecule type" value="Genomic_DNA"/>
</dbReference>
<dbReference type="InterPro" id="IPR011598">
    <property type="entry name" value="bHLH_dom"/>
</dbReference>
<dbReference type="SUPFAM" id="SSF47459">
    <property type="entry name" value="HLH, helix-loop-helix DNA-binding domain"/>
    <property type="match status" value="1"/>
</dbReference>
<dbReference type="OMA" id="GMGYNEG"/>
<dbReference type="InterPro" id="IPR047265">
    <property type="entry name" value="PIF1-like_bHLH"/>
</dbReference>
<evidence type="ECO:0000256" key="5">
    <source>
        <dbReference type="ARBA" id="ARBA00023242"/>
    </source>
</evidence>
<dbReference type="PANTHER" id="PTHR45855:SF6">
    <property type="entry name" value="TRANSCRIPTION FACTOR ALC"/>
    <property type="match status" value="1"/>
</dbReference>
<evidence type="ECO:0000256" key="3">
    <source>
        <dbReference type="ARBA" id="ARBA00023125"/>
    </source>
</evidence>
<dbReference type="AlphaFoldDB" id="A0A2R6QY26"/>
<evidence type="ECO:0000256" key="1">
    <source>
        <dbReference type="ARBA" id="ARBA00004123"/>
    </source>
</evidence>
<keyword evidence="3" id="KW-0238">DNA-binding</keyword>
<name>A0A2R6QY26_ACTCC</name>
<organism evidence="8 9">
    <name type="scientific">Actinidia chinensis var. chinensis</name>
    <name type="common">Chinese soft-hair kiwi</name>
    <dbReference type="NCBI Taxonomy" id="1590841"/>
    <lineage>
        <taxon>Eukaryota</taxon>
        <taxon>Viridiplantae</taxon>
        <taxon>Streptophyta</taxon>
        <taxon>Embryophyta</taxon>
        <taxon>Tracheophyta</taxon>
        <taxon>Spermatophyta</taxon>
        <taxon>Magnoliopsida</taxon>
        <taxon>eudicotyledons</taxon>
        <taxon>Gunneridae</taxon>
        <taxon>Pentapetalae</taxon>
        <taxon>asterids</taxon>
        <taxon>Ericales</taxon>
        <taxon>Actinidiaceae</taxon>
        <taxon>Actinidia</taxon>
    </lineage>
</organism>
<dbReference type="Pfam" id="PF00010">
    <property type="entry name" value="HLH"/>
    <property type="match status" value="1"/>
</dbReference>
<accession>A0A2R6QY26</accession>
<dbReference type="GO" id="GO:0005634">
    <property type="term" value="C:nucleus"/>
    <property type="evidence" value="ECO:0007669"/>
    <property type="project" value="UniProtKB-SubCell"/>
</dbReference>
<protein>
    <submittedName>
        <fullName evidence="8">Transcription factor SPATULA like</fullName>
    </submittedName>
</protein>
<dbReference type="GO" id="GO:0046983">
    <property type="term" value="F:protein dimerization activity"/>
    <property type="evidence" value="ECO:0007669"/>
    <property type="project" value="InterPro"/>
</dbReference>
<feature type="domain" description="BHLH" evidence="7">
    <location>
        <begin position="130"/>
        <end position="179"/>
    </location>
</feature>
<evidence type="ECO:0000256" key="6">
    <source>
        <dbReference type="SAM" id="MobiDB-lite"/>
    </source>
</evidence>
<keyword evidence="4" id="KW-0804">Transcription</keyword>
<keyword evidence="5" id="KW-0539">Nucleus</keyword>
<dbReference type="PROSITE" id="PS50888">
    <property type="entry name" value="BHLH"/>
    <property type="match status" value="1"/>
</dbReference>
<keyword evidence="9" id="KW-1185">Reference proteome</keyword>
<dbReference type="Proteomes" id="UP000241394">
    <property type="component" value="Chromosome LG11"/>
</dbReference>
<reference evidence="8 9" key="1">
    <citation type="submission" date="2017-07" db="EMBL/GenBank/DDBJ databases">
        <title>An improved, manually edited Actinidia chinensis var. chinensis (kiwifruit) genome highlights the challenges associated with draft genomes and gene prediction in plants.</title>
        <authorList>
            <person name="Pilkington S."/>
            <person name="Crowhurst R."/>
            <person name="Hilario E."/>
            <person name="Nardozza S."/>
            <person name="Fraser L."/>
            <person name="Peng Y."/>
            <person name="Gunaseelan K."/>
            <person name="Simpson R."/>
            <person name="Tahir J."/>
            <person name="Deroles S."/>
            <person name="Templeton K."/>
            <person name="Luo Z."/>
            <person name="Davy M."/>
            <person name="Cheng C."/>
            <person name="Mcneilage M."/>
            <person name="Scaglione D."/>
            <person name="Liu Y."/>
            <person name="Zhang Q."/>
            <person name="Datson P."/>
            <person name="De Silva N."/>
            <person name="Gardiner S."/>
            <person name="Bassett H."/>
            <person name="Chagne D."/>
            <person name="Mccallum J."/>
            <person name="Dzierzon H."/>
            <person name="Deng C."/>
            <person name="Wang Y.-Y."/>
            <person name="Barron N."/>
            <person name="Manako K."/>
            <person name="Bowen J."/>
            <person name="Foster T."/>
            <person name="Erridge Z."/>
            <person name="Tiffin H."/>
            <person name="Waite C."/>
            <person name="Davies K."/>
            <person name="Grierson E."/>
            <person name="Laing W."/>
            <person name="Kirk R."/>
            <person name="Chen X."/>
            <person name="Wood M."/>
            <person name="Montefiori M."/>
            <person name="Brummell D."/>
            <person name="Schwinn K."/>
            <person name="Catanach A."/>
            <person name="Fullerton C."/>
            <person name="Li D."/>
            <person name="Meiyalaghan S."/>
            <person name="Nieuwenhuizen N."/>
            <person name="Read N."/>
            <person name="Prakash R."/>
            <person name="Hunter D."/>
            <person name="Zhang H."/>
            <person name="Mckenzie M."/>
            <person name="Knabel M."/>
            <person name="Harris A."/>
            <person name="Allan A."/>
            <person name="Chen A."/>
            <person name="Janssen B."/>
            <person name="Plunkett B."/>
            <person name="Dwamena C."/>
            <person name="Voogd C."/>
            <person name="Leif D."/>
            <person name="Lafferty D."/>
            <person name="Souleyre E."/>
            <person name="Varkonyi-Gasic E."/>
            <person name="Gambi F."/>
            <person name="Hanley J."/>
            <person name="Yao J.-L."/>
            <person name="Cheung J."/>
            <person name="David K."/>
            <person name="Warren B."/>
            <person name="Marsh K."/>
            <person name="Snowden K."/>
            <person name="Lin-Wang K."/>
            <person name="Brian L."/>
            <person name="Martinez-Sanchez M."/>
            <person name="Wang M."/>
            <person name="Ileperuma N."/>
            <person name="Macnee N."/>
            <person name="Campin R."/>
            <person name="Mcatee P."/>
            <person name="Drummond R."/>
            <person name="Espley R."/>
            <person name="Ireland H."/>
            <person name="Wu R."/>
            <person name="Atkinson R."/>
            <person name="Karunairetnam S."/>
            <person name="Bulley S."/>
            <person name="Chunkath S."/>
            <person name="Hanley Z."/>
            <person name="Storey R."/>
            <person name="Thrimawithana A."/>
            <person name="Thomson S."/>
            <person name="David C."/>
            <person name="Testolin R."/>
        </authorList>
    </citation>
    <scope>NUCLEOTIDE SEQUENCE [LARGE SCALE GENOMIC DNA]</scope>
    <source>
        <strain evidence="9">cv. Red5</strain>
        <tissue evidence="8">Young leaf</tissue>
    </source>
</reference>
<evidence type="ECO:0000313" key="8">
    <source>
        <dbReference type="EMBL" id="PSS17259.1"/>
    </source>
</evidence>
<evidence type="ECO:0000256" key="4">
    <source>
        <dbReference type="ARBA" id="ARBA00023163"/>
    </source>
</evidence>
<dbReference type="Gene3D" id="4.10.280.10">
    <property type="entry name" value="Helix-loop-helix DNA-binding domain"/>
    <property type="match status" value="1"/>
</dbReference>
<dbReference type="OrthoDB" id="71302at2759"/>
<feature type="region of interest" description="Disordered" evidence="6">
    <location>
        <begin position="1"/>
        <end position="20"/>
    </location>
</feature>
<dbReference type="GO" id="GO:0003677">
    <property type="term" value="F:DNA binding"/>
    <property type="evidence" value="ECO:0007669"/>
    <property type="project" value="UniProtKB-KW"/>
</dbReference>
<sequence length="270" mass="30176">MADRYGTKSRSSSLESEEDMSSLLRNLLHNSFTSLPSSSSTSFNDQYKQSLSSPPPPLEIFSQSGFRFREGTSNSGSSVMVQSSTDFKFSDLEESTRNTSDDIGFDCKKGTEVSEVPVNPAPPCSSKRNRPADFHNLSEKRRRNRINEKIKALQKLIPNSNKTDKASMLDEAIEYLKQLQLQVQMLSMRNGLSLNDLLLLGSLRPTQTELLNTKGGEDTFSGNQEIWMRTSFDLPNQCTPSNQQNLTSPAKNITSSETSFGLEPSIQNYY</sequence>
<dbReference type="SMART" id="SM00353">
    <property type="entry name" value="HLH"/>
    <property type="match status" value="1"/>
</dbReference>
<dbReference type="CDD" id="cd11445">
    <property type="entry name" value="bHLH_AtPIF_like"/>
    <property type="match status" value="1"/>
</dbReference>
<dbReference type="PANTHER" id="PTHR45855">
    <property type="entry name" value="TRANSCRIPTION FACTOR PIF1-RELATED"/>
    <property type="match status" value="1"/>
</dbReference>
<evidence type="ECO:0000259" key="7">
    <source>
        <dbReference type="PROSITE" id="PS50888"/>
    </source>
</evidence>